<evidence type="ECO:0000313" key="2">
    <source>
        <dbReference type="Proteomes" id="UP001311915"/>
    </source>
</evidence>
<reference evidence="1 2" key="1">
    <citation type="submission" date="2023-10" db="EMBL/GenBank/DDBJ databases">
        <title>Genome-Wide Identification Analysis in wild type Solanum Pinnatisectum Reveals Some Genes Defensing Phytophthora Infestans.</title>
        <authorList>
            <person name="Sun C."/>
        </authorList>
    </citation>
    <scope>NUCLEOTIDE SEQUENCE [LARGE SCALE GENOMIC DNA]</scope>
    <source>
        <strain evidence="1">LQN</strain>
        <tissue evidence="1">Leaf</tissue>
    </source>
</reference>
<dbReference type="Proteomes" id="UP001311915">
    <property type="component" value="Unassembled WGS sequence"/>
</dbReference>
<organism evidence="1 2">
    <name type="scientific">Solanum pinnatisectum</name>
    <name type="common">tansyleaf nightshade</name>
    <dbReference type="NCBI Taxonomy" id="50273"/>
    <lineage>
        <taxon>Eukaryota</taxon>
        <taxon>Viridiplantae</taxon>
        <taxon>Streptophyta</taxon>
        <taxon>Embryophyta</taxon>
        <taxon>Tracheophyta</taxon>
        <taxon>Spermatophyta</taxon>
        <taxon>Magnoliopsida</taxon>
        <taxon>eudicotyledons</taxon>
        <taxon>Gunneridae</taxon>
        <taxon>Pentapetalae</taxon>
        <taxon>asterids</taxon>
        <taxon>lamiids</taxon>
        <taxon>Solanales</taxon>
        <taxon>Solanaceae</taxon>
        <taxon>Solanoideae</taxon>
        <taxon>Solaneae</taxon>
        <taxon>Solanum</taxon>
    </lineage>
</organism>
<comment type="caution">
    <text evidence="1">The sequence shown here is derived from an EMBL/GenBank/DDBJ whole genome shotgun (WGS) entry which is preliminary data.</text>
</comment>
<gene>
    <name evidence="1" type="ORF">R3W88_010351</name>
</gene>
<evidence type="ECO:0000313" key="1">
    <source>
        <dbReference type="EMBL" id="KAK4736090.1"/>
    </source>
</evidence>
<keyword evidence="2" id="KW-1185">Reference proteome</keyword>
<dbReference type="EMBL" id="JAWPEI010000002">
    <property type="protein sequence ID" value="KAK4736090.1"/>
    <property type="molecule type" value="Genomic_DNA"/>
</dbReference>
<dbReference type="AlphaFoldDB" id="A0AAV9MDJ4"/>
<proteinExistence type="predicted"/>
<protein>
    <submittedName>
        <fullName evidence="1">Uncharacterized protein</fullName>
    </submittedName>
</protein>
<accession>A0AAV9MDJ4</accession>
<sequence length="112" mass="12445">MAETVGEVMKEEGTQVDTKNLQMAEVAMVFFVSSPTFLAKVPFDTLFISSPSEPTPKFGWRDSLHGNHGKQPSHSNPLLSVKIFNALSLKVENREEEIIRKSKAKAAIKEIT</sequence>
<name>A0AAV9MDJ4_9SOLN</name>